<protein>
    <submittedName>
        <fullName evidence="1">YkgJ family cysteine cluster protein</fullName>
    </submittedName>
</protein>
<dbReference type="InterPro" id="IPR005358">
    <property type="entry name" value="Puta_zinc/iron-chelating_dom"/>
</dbReference>
<gene>
    <name evidence="1" type="ORF">IAB98_11815</name>
</gene>
<name>A0A9D1EM40_9FIRM</name>
<reference evidence="1" key="2">
    <citation type="journal article" date="2021" name="PeerJ">
        <title>Extensive microbial diversity within the chicken gut microbiome revealed by metagenomics and culture.</title>
        <authorList>
            <person name="Gilroy R."/>
            <person name="Ravi A."/>
            <person name="Getino M."/>
            <person name="Pursley I."/>
            <person name="Horton D.L."/>
            <person name="Alikhan N.F."/>
            <person name="Baker D."/>
            <person name="Gharbi K."/>
            <person name="Hall N."/>
            <person name="Watson M."/>
            <person name="Adriaenssens E.M."/>
            <person name="Foster-Nyarko E."/>
            <person name="Jarju S."/>
            <person name="Secka A."/>
            <person name="Antonio M."/>
            <person name="Oren A."/>
            <person name="Chaudhuri R.R."/>
            <person name="La Ragione R."/>
            <person name="Hildebrand F."/>
            <person name="Pallen M.J."/>
        </authorList>
    </citation>
    <scope>NUCLEOTIDE SEQUENCE</scope>
    <source>
        <strain evidence="1">ChiSxjej1B13-7041</strain>
    </source>
</reference>
<sequence>MERAINLEEISDGRRYGLNDMVKADCGDCRGCSDCCRDMEHSILLDPLDIHRLSVGLGLTFEQLLEGRIELNLVDGMILPNLKMSQGDNCCTFLNREGRCSIHPLRPGICRIFPLGRIYENGSFQYFLQIHECSRENRAKVKVKKWIDTPEVKQNQEYLTRWHYFVKELGEELSRRRDESLRRAVVLFVLKQFFQTPYPEPFYDSFFQRLQQGIAYVQRLGLILSEEK</sequence>
<dbReference type="EMBL" id="DVHU01000106">
    <property type="protein sequence ID" value="HIR94094.1"/>
    <property type="molecule type" value="Genomic_DNA"/>
</dbReference>
<dbReference type="Proteomes" id="UP000886841">
    <property type="component" value="Unassembled WGS sequence"/>
</dbReference>
<evidence type="ECO:0000313" key="2">
    <source>
        <dbReference type="Proteomes" id="UP000886841"/>
    </source>
</evidence>
<comment type="caution">
    <text evidence="1">The sequence shown here is derived from an EMBL/GenBank/DDBJ whole genome shotgun (WGS) entry which is preliminary data.</text>
</comment>
<organism evidence="1 2">
    <name type="scientific">Candidatus Egerieimonas intestinavium</name>
    <dbReference type="NCBI Taxonomy" id="2840777"/>
    <lineage>
        <taxon>Bacteria</taxon>
        <taxon>Bacillati</taxon>
        <taxon>Bacillota</taxon>
        <taxon>Clostridia</taxon>
        <taxon>Lachnospirales</taxon>
        <taxon>Lachnospiraceae</taxon>
        <taxon>Lachnospiraceae incertae sedis</taxon>
        <taxon>Candidatus Egerieimonas</taxon>
    </lineage>
</organism>
<proteinExistence type="predicted"/>
<dbReference type="PANTHER" id="PTHR35866:SF1">
    <property type="entry name" value="YKGJ FAMILY CYSTEINE CLUSTER PROTEIN"/>
    <property type="match status" value="1"/>
</dbReference>
<evidence type="ECO:0000313" key="1">
    <source>
        <dbReference type="EMBL" id="HIR94094.1"/>
    </source>
</evidence>
<reference evidence="1" key="1">
    <citation type="submission" date="2020-10" db="EMBL/GenBank/DDBJ databases">
        <authorList>
            <person name="Gilroy R."/>
        </authorList>
    </citation>
    <scope>NUCLEOTIDE SEQUENCE</scope>
    <source>
        <strain evidence="1">ChiSxjej1B13-7041</strain>
    </source>
</reference>
<accession>A0A9D1EM40</accession>
<dbReference type="PANTHER" id="PTHR35866">
    <property type="entry name" value="PUTATIVE-RELATED"/>
    <property type="match status" value="1"/>
</dbReference>
<dbReference type="AlphaFoldDB" id="A0A9D1EM40"/>
<dbReference type="Pfam" id="PF03692">
    <property type="entry name" value="CxxCxxCC"/>
    <property type="match status" value="1"/>
</dbReference>